<dbReference type="InterPro" id="IPR016186">
    <property type="entry name" value="C-type_lectin-like/link_sf"/>
</dbReference>
<dbReference type="InterPro" id="IPR016187">
    <property type="entry name" value="CTDL_fold"/>
</dbReference>
<dbReference type="InterPro" id="IPR051941">
    <property type="entry name" value="BG_Antigen-Binding_Lectin"/>
</dbReference>
<name>A0A6C0LSV5_9ZZZZ</name>
<keyword evidence="2" id="KW-1133">Transmembrane helix</keyword>
<dbReference type="Gene3D" id="2.60.120.260">
    <property type="entry name" value="Galactose-binding domain-like"/>
    <property type="match status" value="1"/>
</dbReference>
<evidence type="ECO:0000313" key="4">
    <source>
        <dbReference type="EMBL" id="QHU32332.1"/>
    </source>
</evidence>
<sequence length="908" mass="96471">MRSGNREILLFITVLAISLIGLYILGNRTSEGFDAAANTAIHNAFVERQRSEFNPVAIALSTSNTSGSLPANTAVLMGTSTITPTVSGGTTIVRDNPYPQDQDPNGLPVMIKLCEAVKTVDANAFNDPKFAANCGICVDIGKNSAGNPTKGGLVLLARDKEYAQKHQRGDFLPDYKPTIGSCPAQRMAGNAAEVRRIQNIMSCQNSASYDITGCSQCYADQSYFPVEGSVNVNPPAIYVTGSGNLTWYESGYTNGAGVYLSSSPQKLQLKGPEATRVTLNVSPNDPNGCYIAGYLEGVTSNGYFRVDLQRIVQTDGYTGRKPRLTGPATINEVACNNMSPGFGQENMNLIIPTPFTFVDTNSHAGDMCSTGPFVTKQSSAEFLASDPCYKKGSGPGKYNQECLQNSFYSNGCLDSGKGFPISQSSNLALLTGIDGQNRSLAQIAEHIYENAIRSATGMSSTGLKLSIADWSAASEFCTGRKITSPCDTANKDSGPLSGDCLAYLWRNQGNGNPLGPTYRSNSMFSSLFPDNKVQFCTSSGTLSPVKEDGSTNQAAVDYWRRQGGVNNVKNMMDQIHALASQPLSDPSRNDAVLKCYGKNLANRPVPSGAAVPGVCSASCGVTARTVRILQTPGQYLHFSQVAVMDSNGVNVAQGKQASVQSTWPGGDPQTPLDGTLRPRPWNQNWHIGPGQTSGGTWSVDLGANYDIVRVVVFQRTDCCTERIKGAVVSLIDAGGRVVSNQTINSTGLVLPLDFRRAGAPAECKSCGTTKKNEVFWIARGNGYSHEKSEAEDVCRAVGATNATQAQLNMAQTQGADVCASGWVKDNSNAVYPISATIDGGCGNGGTGIMTYTPPNRKAGVWCYGIKPVGDSIEDGSRKLALDNNTPYYIRNFDQTSYSAPGAPAGNSI</sequence>
<evidence type="ECO:0000259" key="3">
    <source>
        <dbReference type="PROSITE" id="PS50963"/>
    </source>
</evidence>
<dbReference type="PANTHER" id="PTHR45713:SF6">
    <property type="entry name" value="F5_8 TYPE C DOMAIN-CONTAINING PROTEIN"/>
    <property type="match status" value="1"/>
</dbReference>
<keyword evidence="2" id="KW-0812">Transmembrane</keyword>
<dbReference type="AlphaFoldDB" id="A0A6C0LSV5"/>
<protein>
    <recommendedName>
        <fullName evidence="3">Link domain-containing protein</fullName>
    </recommendedName>
</protein>
<organism evidence="4">
    <name type="scientific">viral metagenome</name>
    <dbReference type="NCBI Taxonomy" id="1070528"/>
    <lineage>
        <taxon>unclassified sequences</taxon>
        <taxon>metagenomes</taxon>
        <taxon>organismal metagenomes</taxon>
    </lineage>
</organism>
<dbReference type="SMART" id="SM00445">
    <property type="entry name" value="LINK"/>
    <property type="match status" value="1"/>
</dbReference>
<keyword evidence="1" id="KW-1015">Disulfide bond</keyword>
<dbReference type="EMBL" id="MN740538">
    <property type="protein sequence ID" value="QHU32332.1"/>
    <property type="molecule type" value="Genomic_DNA"/>
</dbReference>
<dbReference type="GO" id="GO:0005540">
    <property type="term" value="F:hyaluronic acid binding"/>
    <property type="evidence" value="ECO:0007669"/>
    <property type="project" value="InterPro"/>
</dbReference>
<evidence type="ECO:0000256" key="2">
    <source>
        <dbReference type="SAM" id="Phobius"/>
    </source>
</evidence>
<feature type="domain" description="Link" evidence="3">
    <location>
        <begin position="773"/>
        <end position="864"/>
    </location>
</feature>
<dbReference type="InterPro" id="IPR000538">
    <property type="entry name" value="Link_dom"/>
</dbReference>
<proteinExistence type="predicted"/>
<dbReference type="PANTHER" id="PTHR45713">
    <property type="entry name" value="FTP DOMAIN-CONTAINING PROTEIN"/>
    <property type="match status" value="1"/>
</dbReference>
<evidence type="ECO:0000256" key="1">
    <source>
        <dbReference type="ARBA" id="ARBA00023157"/>
    </source>
</evidence>
<reference evidence="4" key="1">
    <citation type="journal article" date="2020" name="Nature">
        <title>Giant virus diversity and host interactions through global metagenomics.</title>
        <authorList>
            <person name="Schulz F."/>
            <person name="Roux S."/>
            <person name="Paez-Espino D."/>
            <person name="Jungbluth S."/>
            <person name="Walsh D.A."/>
            <person name="Denef V.J."/>
            <person name="McMahon K.D."/>
            <person name="Konstantinidis K.T."/>
            <person name="Eloe-Fadrosh E.A."/>
            <person name="Kyrpides N.C."/>
            <person name="Woyke T."/>
        </authorList>
    </citation>
    <scope>NUCLEOTIDE SEQUENCE</scope>
    <source>
        <strain evidence="4">GVMAG-M-3300027963-9</strain>
    </source>
</reference>
<dbReference type="SUPFAM" id="SSF56436">
    <property type="entry name" value="C-type lectin-like"/>
    <property type="match status" value="1"/>
</dbReference>
<keyword evidence="2" id="KW-0472">Membrane</keyword>
<dbReference type="Gene3D" id="3.10.100.10">
    <property type="entry name" value="Mannose-Binding Protein A, subunit A"/>
    <property type="match status" value="1"/>
</dbReference>
<feature type="transmembrane region" description="Helical" evidence="2">
    <location>
        <begin position="7"/>
        <end position="26"/>
    </location>
</feature>
<dbReference type="PROSITE" id="PS50963">
    <property type="entry name" value="LINK_2"/>
    <property type="match status" value="1"/>
</dbReference>
<dbReference type="InterPro" id="IPR008979">
    <property type="entry name" value="Galactose-bd-like_sf"/>
</dbReference>
<accession>A0A6C0LSV5</accession>
<dbReference type="GO" id="GO:0007155">
    <property type="term" value="P:cell adhesion"/>
    <property type="evidence" value="ECO:0007669"/>
    <property type="project" value="InterPro"/>
</dbReference>
<dbReference type="SUPFAM" id="SSF49785">
    <property type="entry name" value="Galactose-binding domain-like"/>
    <property type="match status" value="1"/>
</dbReference>
<dbReference type="Pfam" id="PF22633">
    <property type="entry name" value="F5_F8_type_C_2"/>
    <property type="match status" value="1"/>
</dbReference>
<dbReference type="Pfam" id="PF00193">
    <property type="entry name" value="Xlink"/>
    <property type="match status" value="1"/>
</dbReference>